<feature type="signal peptide" evidence="9">
    <location>
        <begin position="1"/>
        <end position="21"/>
    </location>
</feature>
<protein>
    <submittedName>
        <fullName evidence="11">Cytochrome c</fullName>
    </submittedName>
</protein>
<keyword evidence="6" id="KW-0574">Periplasm</keyword>
<name>A0ABQ1T2D0_9GAMM</name>
<accession>A0ABQ1T2D0</accession>
<evidence type="ECO:0000256" key="5">
    <source>
        <dbReference type="ARBA" id="ARBA00022723"/>
    </source>
</evidence>
<keyword evidence="7" id="KW-0249">Electron transport</keyword>
<dbReference type="EMBL" id="BMKO01000005">
    <property type="protein sequence ID" value="GGE80609.1"/>
    <property type="molecule type" value="Genomic_DNA"/>
</dbReference>
<feature type="chain" id="PRO_5045869248" evidence="9">
    <location>
        <begin position="22"/>
        <end position="123"/>
    </location>
</feature>
<dbReference type="Gene3D" id="1.10.1130.10">
    <property type="entry name" value="Flavocytochrome C3, Chain A"/>
    <property type="match status" value="1"/>
</dbReference>
<dbReference type="CDD" id="cd08168">
    <property type="entry name" value="Cytochrom_C3"/>
    <property type="match status" value="1"/>
</dbReference>
<sequence length="123" mass="13515">MKTSLISALLMGTLLASQAWAGELTKMSGSREGRSNHAFMYQEKDCKTCHLGAPKGPATETACLECHGDYQQIAEQTRDSKPNPHDAPHWGADVPCTVCHSEHKPAKVLCNDCHQFTFSNFSH</sequence>
<comment type="cofactor">
    <cofactor evidence="1">
        <name>heme c</name>
        <dbReference type="ChEBI" id="CHEBI:61717"/>
    </cofactor>
</comment>
<evidence type="ECO:0000313" key="11">
    <source>
        <dbReference type="EMBL" id="GGE80609.1"/>
    </source>
</evidence>
<keyword evidence="3" id="KW-0813">Transport</keyword>
<proteinExistence type="predicted"/>
<organism evidence="11 12">
    <name type="scientific">Shewanella carassii</name>
    <dbReference type="NCBI Taxonomy" id="1987584"/>
    <lineage>
        <taxon>Bacteria</taxon>
        <taxon>Pseudomonadati</taxon>
        <taxon>Pseudomonadota</taxon>
        <taxon>Gammaproteobacteria</taxon>
        <taxon>Alteromonadales</taxon>
        <taxon>Shewanellaceae</taxon>
        <taxon>Shewanella</taxon>
    </lineage>
</organism>
<dbReference type="RefSeq" id="WP_044735378.1">
    <property type="nucleotide sequence ID" value="NZ_BMKO01000005.1"/>
</dbReference>
<keyword evidence="12" id="KW-1185">Reference proteome</keyword>
<dbReference type="Pfam" id="PF14537">
    <property type="entry name" value="Cytochrom_c3_2"/>
    <property type="match status" value="1"/>
</dbReference>
<dbReference type="SUPFAM" id="SSF48695">
    <property type="entry name" value="Multiheme cytochromes"/>
    <property type="match status" value="1"/>
</dbReference>
<feature type="domain" description="Tetrahaem cytochrome" evidence="10">
    <location>
        <begin position="43"/>
        <end position="115"/>
    </location>
</feature>
<reference evidence="12" key="1">
    <citation type="journal article" date="2019" name="Int. J. Syst. Evol. Microbiol.">
        <title>The Global Catalogue of Microorganisms (GCM) 10K type strain sequencing project: providing services to taxonomists for standard genome sequencing and annotation.</title>
        <authorList>
            <consortium name="The Broad Institute Genomics Platform"/>
            <consortium name="The Broad Institute Genome Sequencing Center for Infectious Disease"/>
            <person name="Wu L."/>
            <person name="Ma J."/>
        </authorList>
    </citation>
    <scope>NUCLEOTIDE SEQUENCE [LARGE SCALE GENOMIC DNA]</scope>
    <source>
        <strain evidence="12">CGMCC 1.16033</strain>
    </source>
</reference>
<keyword evidence="8" id="KW-0408">Iron</keyword>
<keyword evidence="9" id="KW-0732">Signal</keyword>
<evidence type="ECO:0000256" key="8">
    <source>
        <dbReference type="ARBA" id="ARBA00023004"/>
    </source>
</evidence>
<dbReference type="InterPro" id="IPR012286">
    <property type="entry name" value="Tetrahaem_cytochrome"/>
</dbReference>
<comment type="caution">
    <text evidence="11">The sequence shown here is derived from an EMBL/GenBank/DDBJ whole genome shotgun (WGS) entry which is preliminary data.</text>
</comment>
<evidence type="ECO:0000313" key="12">
    <source>
        <dbReference type="Proteomes" id="UP000606498"/>
    </source>
</evidence>
<gene>
    <name evidence="11" type="ORF">GCM10011520_21410</name>
</gene>
<evidence type="ECO:0000256" key="3">
    <source>
        <dbReference type="ARBA" id="ARBA00022448"/>
    </source>
</evidence>
<dbReference type="Proteomes" id="UP000606498">
    <property type="component" value="Unassembled WGS sequence"/>
</dbReference>
<keyword evidence="4" id="KW-0349">Heme</keyword>
<comment type="subcellular location">
    <subcellularLocation>
        <location evidence="2">Periplasm</location>
    </subcellularLocation>
</comment>
<evidence type="ECO:0000256" key="9">
    <source>
        <dbReference type="SAM" id="SignalP"/>
    </source>
</evidence>
<evidence type="ECO:0000256" key="2">
    <source>
        <dbReference type="ARBA" id="ARBA00004418"/>
    </source>
</evidence>
<evidence type="ECO:0000259" key="10">
    <source>
        <dbReference type="Pfam" id="PF14537"/>
    </source>
</evidence>
<dbReference type="InterPro" id="IPR036280">
    <property type="entry name" value="Multihaem_cyt_sf"/>
</dbReference>
<evidence type="ECO:0000256" key="7">
    <source>
        <dbReference type="ARBA" id="ARBA00022982"/>
    </source>
</evidence>
<evidence type="ECO:0000256" key="4">
    <source>
        <dbReference type="ARBA" id="ARBA00022617"/>
    </source>
</evidence>
<evidence type="ECO:0000256" key="6">
    <source>
        <dbReference type="ARBA" id="ARBA00022764"/>
    </source>
</evidence>
<keyword evidence="5" id="KW-0479">Metal-binding</keyword>
<evidence type="ECO:0000256" key="1">
    <source>
        <dbReference type="ARBA" id="ARBA00001926"/>
    </source>
</evidence>